<keyword evidence="7" id="KW-0963">Cytoplasm</keyword>
<evidence type="ECO:0000256" key="11">
    <source>
        <dbReference type="ARBA" id="ARBA00023067"/>
    </source>
</evidence>
<dbReference type="GO" id="GO:0000779">
    <property type="term" value="C:condensed chromosome, centromeric region"/>
    <property type="evidence" value="ECO:0007669"/>
    <property type="project" value="TreeGrafter"/>
</dbReference>
<organism evidence="19 20">
    <name type="scientific">Elysia marginata</name>
    <dbReference type="NCBI Taxonomy" id="1093978"/>
    <lineage>
        <taxon>Eukaryota</taxon>
        <taxon>Metazoa</taxon>
        <taxon>Spiralia</taxon>
        <taxon>Lophotrochozoa</taxon>
        <taxon>Mollusca</taxon>
        <taxon>Gastropoda</taxon>
        <taxon>Heterobranchia</taxon>
        <taxon>Euthyneura</taxon>
        <taxon>Panpulmonata</taxon>
        <taxon>Sacoglossa</taxon>
        <taxon>Placobranchoidea</taxon>
        <taxon>Plakobranchidae</taxon>
        <taxon>Elysia</taxon>
    </lineage>
</organism>
<dbReference type="GO" id="GO:0007076">
    <property type="term" value="P:mitotic chromosome condensation"/>
    <property type="evidence" value="ECO:0007669"/>
    <property type="project" value="InterPro"/>
</dbReference>
<feature type="compositionally biased region" description="Basic residues" evidence="17">
    <location>
        <begin position="627"/>
        <end position="643"/>
    </location>
</feature>
<feature type="domain" description="Condensin complex subunit 1 C-terminal" evidence="18">
    <location>
        <begin position="380"/>
        <end position="540"/>
    </location>
</feature>
<evidence type="ECO:0000256" key="15">
    <source>
        <dbReference type="ARBA" id="ARBA00080470"/>
    </source>
</evidence>
<dbReference type="EMBL" id="BMAT01007502">
    <property type="protein sequence ID" value="GFR65797.1"/>
    <property type="molecule type" value="Genomic_DNA"/>
</dbReference>
<comment type="subcellular location">
    <subcellularLocation>
        <location evidence="2">Chromosome</location>
    </subcellularLocation>
    <subcellularLocation>
        <location evidence="3">Cytoplasm</location>
    </subcellularLocation>
    <subcellularLocation>
        <location evidence="1">Nucleus</location>
    </subcellularLocation>
</comment>
<evidence type="ECO:0000256" key="17">
    <source>
        <dbReference type="SAM" id="MobiDB-lite"/>
    </source>
</evidence>
<dbReference type="SUPFAM" id="SSF48371">
    <property type="entry name" value="ARM repeat"/>
    <property type="match status" value="1"/>
</dbReference>
<keyword evidence="20" id="KW-1185">Reference proteome</keyword>
<evidence type="ECO:0000256" key="2">
    <source>
        <dbReference type="ARBA" id="ARBA00004286"/>
    </source>
</evidence>
<dbReference type="PANTHER" id="PTHR14222:SF2">
    <property type="entry name" value="CONDENSIN COMPLEX SUBUNIT 1"/>
    <property type="match status" value="1"/>
</dbReference>
<evidence type="ECO:0000256" key="9">
    <source>
        <dbReference type="ARBA" id="ARBA00022618"/>
    </source>
</evidence>
<keyword evidence="9" id="KW-0132">Cell division</keyword>
<evidence type="ECO:0000256" key="12">
    <source>
        <dbReference type="ARBA" id="ARBA00023242"/>
    </source>
</evidence>
<evidence type="ECO:0000313" key="19">
    <source>
        <dbReference type="EMBL" id="GFR65797.1"/>
    </source>
</evidence>
<evidence type="ECO:0000256" key="3">
    <source>
        <dbReference type="ARBA" id="ARBA00004496"/>
    </source>
</evidence>
<dbReference type="Pfam" id="PF12717">
    <property type="entry name" value="Cnd1"/>
    <property type="match status" value="1"/>
</dbReference>
<evidence type="ECO:0000256" key="8">
    <source>
        <dbReference type="ARBA" id="ARBA00022553"/>
    </source>
</evidence>
<evidence type="ECO:0000256" key="4">
    <source>
        <dbReference type="ARBA" id="ARBA00009606"/>
    </source>
</evidence>
<proteinExistence type="inferred from homology"/>
<dbReference type="GO" id="GO:0005737">
    <property type="term" value="C:cytoplasm"/>
    <property type="evidence" value="ECO:0007669"/>
    <property type="project" value="UniProtKB-SubCell"/>
</dbReference>
<dbReference type="GO" id="GO:0051301">
    <property type="term" value="P:cell division"/>
    <property type="evidence" value="ECO:0007669"/>
    <property type="project" value="UniProtKB-KW"/>
</dbReference>
<dbReference type="InterPro" id="IPR011989">
    <property type="entry name" value="ARM-like"/>
</dbReference>
<feature type="region of interest" description="Disordered" evidence="17">
    <location>
        <begin position="249"/>
        <end position="286"/>
    </location>
</feature>
<dbReference type="InterPro" id="IPR032682">
    <property type="entry name" value="Cnd1_C"/>
</dbReference>
<name>A0AAV4EXB1_9GAST</name>
<dbReference type="InterPro" id="IPR016024">
    <property type="entry name" value="ARM-type_fold"/>
</dbReference>
<dbReference type="GO" id="GO:0000796">
    <property type="term" value="C:condensin complex"/>
    <property type="evidence" value="ECO:0007669"/>
    <property type="project" value="TreeGrafter"/>
</dbReference>
<feature type="region of interest" description="Disordered" evidence="17">
    <location>
        <begin position="603"/>
        <end position="742"/>
    </location>
</feature>
<evidence type="ECO:0000256" key="16">
    <source>
        <dbReference type="ARBA" id="ARBA00081485"/>
    </source>
</evidence>
<dbReference type="GO" id="GO:0010032">
    <property type="term" value="P:meiotic chromosome condensation"/>
    <property type="evidence" value="ECO:0007669"/>
    <property type="project" value="TreeGrafter"/>
</dbReference>
<evidence type="ECO:0000256" key="7">
    <source>
        <dbReference type="ARBA" id="ARBA00022490"/>
    </source>
</evidence>
<sequence>MLCVLKIKRAKFSRILTIQQDTVLNVYGMADALEHYKVCEFVKSGDINKPVIQTLWETFTLKSSSVTEQDARAAVMLISMCARAEPNIVKSNLEVLVQEGLGQRAEKDYLLAQGTCQTLLKITATPREKGKPAPEPFRLPAEHDLFKRLKAILVKGLCDSTNQLWIPLADLAVTVIFSLSESPDQVCSPMLRELVQALVDVCNSVSQEDEDDKSASLSFVLARVLSVAGQVAFRQTVFMEEDVLKEMKRRQNLAGERRKTEGGADGNASRRKSQGGGPGGSRSEAELEEDMALAGVAADDAEAEFVKKICEMEILNGVGLLSGFCPLLIAVCSNSSKFSDPELQTAASMALAKFMIVSSTFCESQLQLLFTLLEKAQSPVIRSNLIIALGDLTVRFPNLVEPWTAHLYARLRDTSPMVRKTTLQVLTHLILNDMVKVKGQISELAICIVDSDERIAGLAKLFFHELSKKSNSMYNMPDIISRLSDPEIGVEEDHFQLIIKYIFSHIEKSKHCESLTEKLCHRFRATRTDRQVRDLSFCLSQLNYSERGLSKLLENFPCYADKLVDGQIYAYFCQILTKSRQFIRPEARTTLDELDFKLEQAHTKGMEDGEATQKAATKSSVVAGTKTRGKTPRASKKAKSKRNKSSDGEEDDDDGDDNEENKDPECDSESPIKPKRGGKKAGKPRFTLDSDDDNDQDLFEAGKEGEVERDLDAEDSHMVKPSRRRSMHGKVKLTTPSAVLSS</sequence>
<keyword evidence="11" id="KW-0226">DNA condensation</keyword>
<keyword evidence="12" id="KW-0539">Nucleus</keyword>
<dbReference type="PANTHER" id="PTHR14222">
    <property type="entry name" value="CONDENSIN"/>
    <property type="match status" value="1"/>
</dbReference>
<evidence type="ECO:0000256" key="1">
    <source>
        <dbReference type="ARBA" id="ARBA00004123"/>
    </source>
</evidence>
<protein>
    <recommendedName>
        <fullName evidence="5">Condensin complex subunit 1</fullName>
    </recommendedName>
    <alternativeName>
        <fullName evidence="16">Chromosome condensation-related SMC-associated protein 1</fullName>
    </alternativeName>
    <alternativeName>
        <fullName evidence="15">Chromosome-associated protein D2</fullName>
    </alternativeName>
    <alternativeName>
        <fullName evidence="14">Non-SMC condensin I complex subunit D2</fullName>
    </alternativeName>
</protein>
<accession>A0AAV4EXB1</accession>
<feature type="compositionally biased region" description="Basic and acidic residues" evidence="17">
    <location>
        <begin position="700"/>
        <end position="718"/>
    </location>
</feature>
<evidence type="ECO:0000256" key="14">
    <source>
        <dbReference type="ARBA" id="ARBA00075131"/>
    </source>
</evidence>
<comment type="caution">
    <text evidence="19">The sequence shown here is derived from an EMBL/GenBank/DDBJ whole genome shotgun (WGS) entry which is preliminary data.</text>
</comment>
<dbReference type="InterPro" id="IPR026971">
    <property type="entry name" value="CND1/NCAPD3"/>
</dbReference>
<evidence type="ECO:0000256" key="5">
    <source>
        <dbReference type="ARBA" id="ARBA00016064"/>
    </source>
</evidence>
<keyword evidence="10" id="KW-0498">Mitosis</keyword>
<gene>
    <name evidence="19" type="ORF">ElyMa_003668800</name>
</gene>
<evidence type="ECO:0000256" key="13">
    <source>
        <dbReference type="ARBA" id="ARBA00023306"/>
    </source>
</evidence>
<reference evidence="19 20" key="1">
    <citation type="journal article" date="2021" name="Elife">
        <title>Chloroplast acquisition without the gene transfer in kleptoplastic sea slugs, Plakobranchus ocellatus.</title>
        <authorList>
            <person name="Maeda T."/>
            <person name="Takahashi S."/>
            <person name="Yoshida T."/>
            <person name="Shimamura S."/>
            <person name="Takaki Y."/>
            <person name="Nagai Y."/>
            <person name="Toyoda A."/>
            <person name="Suzuki Y."/>
            <person name="Arimoto A."/>
            <person name="Ishii H."/>
            <person name="Satoh N."/>
            <person name="Nishiyama T."/>
            <person name="Hasebe M."/>
            <person name="Maruyama T."/>
            <person name="Minagawa J."/>
            <person name="Obokata J."/>
            <person name="Shigenobu S."/>
        </authorList>
    </citation>
    <scope>NUCLEOTIDE SEQUENCE [LARGE SCALE GENOMIC DNA]</scope>
</reference>
<keyword evidence="13" id="KW-0131">Cell cycle</keyword>
<dbReference type="AlphaFoldDB" id="A0AAV4EXB1"/>
<dbReference type="Proteomes" id="UP000762676">
    <property type="component" value="Unassembled WGS sequence"/>
</dbReference>
<keyword evidence="6" id="KW-0158">Chromosome</keyword>
<comment type="similarity">
    <text evidence="4">Belongs to the CND1 (condensin subunit 1) family.</text>
</comment>
<feature type="compositionally biased region" description="Basic residues" evidence="17">
    <location>
        <begin position="720"/>
        <end position="731"/>
    </location>
</feature>
<dbReference type="Gene3D" id="1.25.10.10">
    <property type="entry name" value="Leucine-rich Repeat Variant"/>
    <property type="match status" value="1"/>
</dbReference>
<evidence type="ECO:0000259" key="18">
    <source>
        <dbReference type="Pfam" id="PF12717"/>
    </source>
</evidence>
<evidence type="ECO:0000256" key="6">
    <source>
        <dbReference type="ARBA" id="ARBA00022454"/>
    </source>
</evidence>
<dbReference type="GO" id="GO:0005634">
    <property type="term" value="C:nucleus"/>
    <property type="evidence" value="ECO:0007669"/>
    <property type="project" value="UniProtKB-SubCell"/>
</dbReference>
<feature type="compositionally biased region" description="Acidic residues" evidence="17">
    <location>
        <begin position="689"/>
        <end position="698"/>
    </location>
</feature>
<evidence type="ECO:0000313" key="20">
    <source>
        <dbReference type="Proteomes" id="UP000762676"/>
    </source>
</evidence>
<feature type="compositionally biased region" description="Basic residues" evidence="17">
    <location>
        <begin position="673"/>
        <end position="683"/>
    </location>
</feature>
<evidence type="ECO:0000256" key="10">
    <source>
        <dbReference type="ARBA" id="ARBA00022776"/>
    </source>
</evidence>
<dbReference type="FunFam" id="1.25.10.10:FF:000695">
    <property type="entry name" value="Condensin complex subunit 1"/>
    <property type="match status" value="1"/>
</dbReference>
<dbReference type="GO" id="GO:0042393">
    <property type="term" value="F:histone binding"/>
    <property type="evidence" value="ECO:0007669"/>
    <property type="project" value="TreeGrafter"/>
</dbReference>
<keyword evidence="8" id="KW-0597">Phosphoprotein</keyword>
<feature type="compositionally biased region" description="Acidic residues" evidence="17">
    <location>
        <begin position="648"/>
        <end position="668"/>
    </location>
</feature>